<reference evidence="3" key="1">
    <citation type="journal article" date="2020" name="Genome Biol.">
        <title>Gamete binning: chromosome-level and haplotype-resolved genome assembly enabled by high-throughput single-cell sequencing of gamete genomes.</title>
        <authorList>
            <person name="Campoy J.A."/>
            <person name="Sun H."/>
            <person name="Goel M."/>
            <person name="Jiao W.-B."/>
            <person name="Folz-Donahue K."/>
            <person name="Wang N."/>
            <person name="Rubio M."/>
            <person name="Liu C."/>
            <person name="Kukat C."/>
            <person name="Ruiz D."/>
            <person name="Huettel B."/>
            <person name="Schneeberger K."/>
        </authorList>
    </citation>
    <scope>NUCLEOTIDE SEQUENCE [LARGE SCALE GENOMIC DNA]</scope>
    <source>
        <strain evidence="3">cv. Rojo Pasion</strain>
    </source>
</reference>
<gene>
    <name evidence="2" type="ORF">ORAREDHAP_LOCUS26237</name>
</gene>
<dbReference type="EMBL" id="CAEKKB010000004">
    <property type="protein sequence ID" value="CAB4307504.1"/>
    <property type="molecule type" value="Genomic_DNA"/>
</dbReference>
<feature type="region of interest" description="Disordered" evidence="1">
    <location>
        <begin position="1"/>
        <end position="40"/>
    </location>
</feature>
<organism evidence="2 3">
    <name type="scientific">Prunus armeniaca</name>
    <name type="common">Apricot</name>
    <name type="synonym">Armeniaca vulgaris</name>
    <dbReference type="NCBI Taxonomy" id="36596"/>
    <lineage>
        <taxon>Eukaryota</taxon>
        <taxon>Viridiplantae</taxon>
        <taxon>Streptophyta</taxon>
        <taxon>Embryophyta</taxon>
        <taxon>Tracheophyta</taxon>
        <taxon>Spermatophyta</taxon>
        <taxon>Magnoliopsida</taxon>
        <taxon>eudicotyledons</taxon>
        <taxon>Gunneridae</taxon>
        <taxon>Pentapetalae</taxon>
        <taxon>rosids</taxon>
        <taxon>fabids</taxon>
        <taxon>Rosales</taxon>
        <taxon>Rosaceae</taxon>
        <taxon>Amygdaloideae</taxon>
        <taxon>Amygdaleae</taxon>
        <taxon>Prunus</taxon>
    </lineage>
</organism>
<evidence type="ECO:0000313" key="3">
    <source>
        <dbReference type="Proteomes" id="UP000507245"/>
    </source>
</evidence>
<sequence length="61" mass="6934">MEEEQHKQCHSLFEHEHDPLLLTDVPSQQNSSFSTANSHSDYTSLCSQLQRLTMVDPDSSS</sequence>
<keyword evidence="3" id="KW-1185">Reference proteome</keyword>
<evidence type="ECO:0000313" key="2">
    <source>
        <dbReference type="EMBL" id="CAB4307504.1"/>
    </source>
</evidence>
<evidence type="ECO:0000256" key="1">
    <source>
        <dbReference type="SAM" id="MobiDB-lite"/>
    </source>
</evidence>
<name>A0A6J5X8X2_PRUAR</name>
<accession>A0A6J5X8X2</accession>
<dbReference type="AlphaFoldDB" id="A0A6J5X8X2"/>
<feature type="compositionally biased region" description="Polar residues" evidence="1">
    <location>
        <begin position="25"/>
        <end position="40"/>
    </location>
</feature>
<feature type="compositionally biased region" description="Basic and acidic residues" evidence="1">
    <location>
        <begin position="1"/>
        <end position="19"/>
    </location>
</feature>
<proteinExistence type="predicted"/>
<dbReference type="Proteomes" id="UP000507245">
    <property type="component" value="Unassembled WGS sequence"/>
</dbReference>
<protein>
    <submittedName>
        <fullName evidence="2">Uncharacterized protein</fullName>
    </submittedName>
</protein>